<reference evidence="1 2" key="1">
    <citation type="submission" date="2014-04" db="EMBL/GenBank/DDBJ databases">
        <authorList>
            <consortium name="DOE Joint Genome Institute"/>
            <person name="Kuo A."/>
            <person name="Tarkka M."/>
            <person name="Buscot F."/>
            <person name="Kohler A."/>
            <person name="Nagy L.G."/>
            <person name="Floudas D."/>
            <person name="Copeland A."/>
            <person name="Barry K.W."/>
            <person name="Cichocki N."/>
            <person name="Veneault-Fourrey C."/>
            <person name="LaButti K."/>
            <person name="Lindquist E.A."/>
            <person name="Lipzen A."/>
            <person name="Lundell T."/>
            <person name="Morin E."/>
            <person name="Murat C."/>
            <person name="Sun H."/>
            <person name="Tunlid A."/>
            <person name="Henrissat B."/>
            <person name="Grigoriev I.V."/>
            <person name="Hibbett D.S."/>
            <person name="Martin F."/>
            <person name="Nordberg H.P."/>
            <person name="Cantor M.N."/>
            <person name="Hua S.X."/>
        </authorList>
    </citation>
    <scope>NUCLEOTIDE SEQUENCE [LARGE SCALE GENOMIC DNA]</scope>
    <source>
        <strain evidence="1 2">F 1598</strain>
    </source>
</reference>
<dbReference type="EMBL" id="KN833027">
    <property type="protein sequence ID" value="KIM77238.1"/>
    <property type="molecule type" value="Genomic_DNA"/>
</dbReference>
<dbReference type="Proteomes" id="UP000054166">
    <property type="component" value="Unassembled WGS sequence"/>
</dbReference>
<accession>A0A0C3ATI8</accession>
<dbReference type="InParanoid" id="A0A0C3ATI8"/>
<proteinExistence type="predicted"/>
<protein>
    <submittedName>
        <fullName evidence="1">Uncharacterized protein</fullName>
    </submittedName>
</protein>
<gene>
    <name evidence="1" type="ORF">PILCRDRAFT_825585</name>
</gene>
<name>A0A0C3ATI8_PILCF</name>
<evidence type="ECO:0000313" key="2">
    <source>
        <dbReference type="Proteomes" id="UP000054166"/>
    </source>
</evidence>
<organism evidence="1 2">
    <name type="scientific">Piloderma croceum (strain F 1598)</name>
    <dbReference type="NCBI Taxonomy" id="765440"/>
    <lineage>
        <taxon>Eukaryota</taxon>
        <taxon>Fungi</taxon>
        <taxon>Dikarya</taxon>
        <taxon>Basidiomycota</taxon>
        <taxon>Agaricomycotina</taxon>
        <taxon>Agaricomycetes</taxon>
        <taxon>Agaricomycetidae</taxon>
        <taxon>Atheliales</taxon>
        <taxon>Atheliaceae</taxon>
        <taxon>Piloderma</taxon>
    </lineage>
</organism>
<dbReference type="AlphaFoldDB" id="A0A0C3ATI8"/>
<keyword evidence="2" id="KW-1185">Reference proteome</keyword>
<reference evidence="2" key="2">
    <citation type="submission" date="2015-01" db="EMBL/GenBank/DDBJ databases">
        <title>Evolutionary Origins and Diversification of the Mycorrhizal Mutualists.</title>
        <authorList>
            <consortium name="DOE Joint Genome Institute"/>
            <consortium name="Mycorrhizal Genomics Consortium"/>
            <person name="Kohler A."/>
            <person name="Kuo A."/>
            <person name="Nagy L.G."/>
            <person name="Floudas D."/>
            <person name="Copeland A."/>
            <person name="Barry K.W."/>
            <person name="Cichocki N."/>
            <person name="Veneault-Fourrey C."/>
            <person name="LaButti K."/>
            <person name="Lindquist E.A."/>
            <person name="Lipzen A."/>
            <person name="Lundell T."/>
            <person name="Morin E."/>
            <person name="Murat C."/>
            <person name="Riley R."/>
            <person name="Ohm R."/>
            <person name="Sun H."/>
            <person name="Tunlid A."/>
            <person name="Henrissat B."/>
            <person name="Grigoriev I.V."/>
            <person name="Hibbett D.S."/>
            <person name="Martin F."/>
        </authorList>
    </citation>
    <scope>NUCLEOTIDE SEQUENCE [LARGE SCALE GENOMIC DNA]</scope>
    <source>
        <strain evidence="2">F 1598</strain>
    </source>
</reference>
<evidence type="ECO:0000313" key="1">
    <source>
        <dbReference type="EMBL" id="KIM77238.1"/>
    </source>
</evidence>
<dbReference type="HOGENOM" id="CLU_2961664_0_0_1"/>
<sequence length="59" mass="6159">MTSPGIGVAFSGASGLQRTSRKRVQGQCDDAIGSSSKLTVKETIKNTSLSFGRRLGVES</sequence>